<dbReference type="EMBL" id="BAWO01000070">
    <property type="protein sequence ID" value="GAJ41454.1"/>
    <property type="molecule type" value="Genomic_DNA"/>
</dbReference>
<organism evidence="2 3">
    <name type="scientific">Parageobacillus caldoxylosilyticus NBRC 107762</name>
    <dbReference type="NCBI Taxonomy" id="1220594"/>
    <lineage>
        <taxon>Bacteria</taxon>
        <taxon>Bacillati</taxon>
        <taxon>Bacillota</taxon>
        <taxon>Bacilli</taxon>
        <taxon>Bacillales</taxon>
        <taxon>Anoxybacillaceae</taxon>
        <taxon>Saccharococcus</taxon>
    </lineage>
</organism>
<dbReference type="OrthoDB" id="128043at2"/>
<keyword evidence="3" id="KW-1185">Reference proteome</keyword>
<sequence>MKKIMLIALISALLIASGCGKSDNTNENQHMNHKNMQQGENHEGMNNETNQSPDVTTQVVWKFSKETPKSNETVDLTIQINDKEGKPIEKFDIQHEKLMHLIVVSKDLSYFDHLHPEYKGDGLFTTALNFPAGGEYKLYADYVPKGASKVVKNHTVTVMGEKAQTTPLKPDENLTKVVDGKEITLSFDELKAGKDVTLNFNIKDHKTGRPITNLQPYLGAIGHVVIISEDTEEYLHVHPMDEKAKGPDAKFMTKFPKSGIYKIWGQFQHEGKVITVPFVVKVS</sequence>
<evidence type="ECO:0008006" key="4">
    <source>
        <dbReference type="Google" id="ProtNLM"/>
    </source>
</evidence>
<feature type="signal peptide" evidence="1">
    <location>
        <begin position="1"/>
        <end position="21"/>
    </location>
</feature>
<gene>
    <name evidence="2" type="ORF">GCA01S_070_00230</name>
</gene>
<protein>
    <recommendedName>
        <fullName evidence="4">YtkA-like domain-containing protein</fullName>
    </recommendedName>
</protein>
<proteinExistence type="predicted"/>
<comment type="caution">
    <text evidence="2">The sequence shown here is derived from an EMBL/GenBank/DDBJ whole genome shotgun (WGS) entry which is preliminary data.</text>
</comment>
<feature type="chain" id="PRO_5038510293" description="YtkA-like domain-containing protein" evidence="1">
    <location>
        <begin position="22"/>
        <end position="283"/>
    </location>
</feature>
<dbReference type="PROSITE" id="PS51257">
    <property type="entry name" value="PROKAR_LIPOPROTEIN"/>
    <property type="match status" value="1"/>
</dbReference>
<evidence type="ECO:0000313" key="3">
    <source>
        <dbReference type="Proteomes" id="UP000023561"/>
    </source>
</evidence>
<evidence type="ECO:0000256" key="1">
    <source>
        <dbReference type="SAM" id="SignalP"/>
    </source>
</evidence>
<dbReference type="RefSeq" id="WP_042411712.1">
    <property type="nucleotide sequence ID" value="NZ_BAWO01000070.1"/>
</dbReference>
<accession>A0A023DJL6</accession>
<reference evidence="2 3" key="1">
    <citation type="submission" date="2014-04" db="EMBL/GenBank/DDBJ databases">
        <title>Whole genome shotgun sequence of Geobacillus caldoxylosilyticus NBRC 107762.</title>
        <authorList>
            <person name="Hosoyama A."/>
            <person name="Hosoyama Y."/>
            <person name="Katano-Makiyama Y."/>
            <person name="Tsuchikane K."/>
            <person name="Ohji S."/>
            <person name="Ichikawa N."/>
            <person name="Yamazoe A."/>
            <person name="Fujita N."/>
        </authorList>
    </citation>
    <scope>NUCLEOTIDE SEQUENCE [LARGE SCALE GENOMIC DNA]</scope>
    <source>
        <strain evidence="2 3">NBRC 107762</strain>
    </source>
</reference>
<keyword evidence="1" id="KW-0732">Signal</keyword>
<name>A0A023DJL6_9BACL</name>
<evidence type="ECO:0000313" key="2">
    <source>
        <dbReference type="EMBL" id="GAJ41454.1"/>
    </source>
</evidence>
<dbReference type="Proteomes" id="UP000023561">
    <property type="component" value="Unassembled WGS sequence"/>
</dbReference>
<dbReference type="AlphaFoldDB" id="A0A023DJL6"/>